<dbReference type="GeneID" id="20225712"/>
<feature type="repeat" description="ANK" evidence="3">
    <location>
        <begin position="30"/>
        <end position="62"/>
    </location>
</feature>
<dbReference type="InParanoid" id="F0Y8Y2"/>
<evidence type="ECO:0000256" key="1">
    <source>
        <dbReference type="ARBA" id="ARBA00022737"/>
    </source>
</evidence>
<dbReference type="EMBL" id="GL833128">
    <property type="protein sequence ID" value="EGB08144.1"/>
    <property type="molecule type" value="Genomic_DNA"/>
</dbReference>
<dbReference type="PROSITE" id="PS50297">
    <property type="entry name" value="ANK_REP_REGION"/>
    <property type="match status" value="3"/>
</dbReference>
<evidence type="ECO:0000256" key="3">
    <source>
        <dbReference type="PROSITE-ProRule" id="PRU00023"/>
    </source>
</evidence>
<dbReference type="PANTHER" id="PTHR24198">
    <property type="entry name" value="ANKYRIN REPEAT AND PROTEIN KINASE DOMAIN-CONTAINING PROTEIN"/>
    <property type="match status" value="1"/>
</dbReference>
<dbReference type="eggNOG" id="KOG4177">
    <property type="taxonomic scope" value="Eukaryota"/>
</dbReference>
<dbReference type="SUPFAM" id="SSF48403">
    <property type="entry name" value="Ankyrin repeat"/>
    <property type="match status" value="1"/>
</dbReference>
<protein>
    <submittedName>
        <fullName evidence="4">Uncharacterized protein</fullName>
    </submittedName>
</protein>
<accession>F0Y8Y2</accession>
<dbReference type="PANTHER" id="PTHR24198:SF165">
    <property type="entry name" value="ANKYRIN REPEAT-CONTAINING PROTEIN-RELATED"/>
    <property type="match status" value="1"/>
</dbReference>
<dbReference type="OrthoDB" id="79293at2759"/>
<evidence type="ECO:0000313" key="4">
    <source>
        <dbReference type="EMBL" id="EGB08144.1"/>
    </source>
</evidence>
<sequence>PLRNAVLKDRTAAVQYLLDEGADVNVRAVEAYTLLHLAAFNANSEIMGLLLAAGADVHATAENGKTPLYVLPTGSHLLRRNRKQCAELLLSRGARIDDANRNNSWTPLKCAIYFGRREVIKIFLRAGA</sequence>
<keyword evidence="5" id="KW-1185">Reference proteome</keyword>
<dbReference type="Gene3D" id="1.25.40.20">
    <property type="entry name" value="Ankyrin repeat-containing domain"/>
    <property type="match status" value="1"/>
</dbReference>
<feature type="non-terminal residue" evidence="4">
    <location>
        <position position="1"/>
    </location>
</feature>
<keyword evidence="2 3" id="KW-0040">ANK repeat</keyword>
<name>F0Y8Y2_AURAN</name>
<keyword evidence="1" id="KW-0677">Repeat</keyword>
<dbReference type="Pfam" id="PF12796">
    <property type="entry name" value="Ank_2"/>
    <property type="match status" value="1"/>
</dbReference>
<reference evidence="4 5" key="1">
    <citation type="journal article" date="2011" name="Proc. Natl. Acad. Sci. U.S.A.">
        <title>Niche of harmful alga Aureococcus anophagefferens revealed through ecogenomics.</title>
        <authorList>
            <person name="Gobler C.J."/>
            <person name="Berry D.L."/>
            <person name="Dyhrman S.T."/>
            <person name="Wilhelm S.W."/>
            <person name="Salamov A."/>
            <person name="Lobanov A.V."/>
            <person name="Zhang Y."/>
            <person name="Collier J.L."/>
            <person name="Wurch L.L."/>
            <person name="Kustka A.B."/>
            <person name="Dill B.D."/>
            <person name="Shah M."/>
            <person name="VerBerkmoes N.C."/>
            <person name="Kuo A."/>
            <person name="Terry A."/>
            <person name="Pangilinan J."/>
            <person name="Lindquist E.A."/>
            <person name="Lucas S."/>
            <person name="Paulsen I.T."/>
            <person name="Hattenrath-Lehmann T.K."/>
            <person name="Talmage S.C."/>
            <person name="Walker E.A."/>
            <person name="Koch F."/>
            <person name="Burson A.M."/>
            <person name="Marcoval M.A."/>
            <person name="Tang Y.Z."/>
            <person name="Lecleir G.R."/>
            <person name="Coyne K.J."/>
            <person name="Berg G.M."/>
            <person name="Bertrand E.M."/>
            <person name="Saito M.A."/>
            <person name="Gladyshev V.N."/>
            <person name="Grigoriev I.V."/>
        </authorList>
    </citation>
    <scope>NUCLEOTIDE SEQUENCE [LARGE SCALE GENOMIC DNA]</scope>
    <source>
        <strain evidence="5">CCMP 1984</strain>
    </source>
</reference>
<feature type="repeat" description="ANK" evidence="3">
    <location>
        <begin position="103"/>
        <end position="128"/>
    </location>
</feature>
<dbReference type="InterPro" id="IPR036770">
    <property type="entry name" value="Ankyrin_rpt-contain_sf"/>
</dbReference>
<proteinExistence type="predicted"/>
<dbReference type="RefSeq" id="XP_009036866.1">
    <property type="nucleotide sequence ID" value="XM_009038618.1"/>
</dbReference>
<feature type="non-terminal residue" evidence="4">
    <location>
        <position position="128"/>
    </location>
</feature>
<dbReference type="InterPro" id="IPR002110">
    <property type="entry name" value="Ankyrin_rpt"/>
</dbReference>
<evidence type="ECO:0000256" key="2">
    <source>
        <dbReference type="ARBA" id="ARBA00023043"/>
    </source>
</evidence>
<dbReference type="Proteomes" id="UP000002729">
    <property type="component" value="Unassembled WGS sequence"/>
</dbReference>
<dbReference type="KEGG" id="aaf:AURANDRAFT_6625"/>
<dbReference type="SMART" id="SM00248">
    <property type="entry name" value="ANK"/>
    <property type="match status" value="4"/>
</dbReference>
<dbReference type="PROSITE" id="PS50088">
    <property type="entry name" value="ANK_REPEAT"/>
    <property type="match status" value="3"/>
</dbReference>
<evidence type="ECO:0000313" key="5">
    <source>
        <dbReference type="Proteomes" id="UP000002729"/>
    </source>
</evidence>
<dbReference type="AlphaFoldDB" id="F0Y8Y2"/>
<organism evidence="5">
    <name type="scientific">Aureococcus anophagefferens</name>
    <name type="common">Harmful bloom alga</name>
    <dbReference type="NCBI Taxonomy" id="44056"/>
    <lineage>
        <taxon>Eukaryota</taxon>
        <taxon>Sar</taxon>
        <taxon>Stramenopiles</taxon>
        <taxon>Ochrophyta</taxon>
        <taxon>Pelagophyceae</taxon>
        <taxon>Pelagomonadales</taxon>
        <taxon>Pelagomonadaceae</taxon>
        <taxon>Aureococcus</taxon>
    </lineage>
</organism>
<feature type="repeat" description="ANK" evidence="3">
    <location>
        <begin position="1"/>
        <end position="29"/>
    </location>
</feature>
<dbReference type="OMA" id="AYHIAEN"/>
<gene>
    <name evidence="4" type="ORF">AURANDRAFT_6625</name>
</gene>